<name>A0A200HY65_9ENTE</name>
<evidence type="ECO:0000313" key="1">
    <source>
        <dbReference type="EMBL" id="OUZ17892.1"/>
    </source>
</evidence>
<evidence type="ECO:0008006" key="4">
    <source>
        <dbReference type="Google" id="ProtNLM"/>
    </source>
</evidence>
<dbReference type="AlphaFoldDB" id="A0A200HY65"/>
<sequence>MECFIIKIQEVLTEKQLVGFVGGYSDKDCLMDIGKSSAWNALKGGIVGTAFGIGVGNAARAFVGTYVGVIKDSVVCFSKKLIG</sequence>
<proteinExistence type="predicted"/>
<evidence type="ECO:0000313" key="3">
    <source>
        <dbReference type="Proteomes" id="UP000196503"/>
    </source>
</evidence>
<evidence type="ECO:0000313" key="2">
    <source>
        <dbReference type="EMBL" id="OUZ17898.1"/>
    </source>
</evidence>
<dbReference type="EMBL" id="NIBL01000002">
    <property type="protein sequence ID" value="OUZ17892.1"/>
    <property type="molecule type" value="Genomic_DNA"/>
</dbReference>
<protein>
    <recommendedName>
        <fullName evidence="4">Bacteriocin</fullName>
    </recommendedName>
</protein>
<gene>
    <name evidence="1" type="ORF">A5869_001364</name>
    <name evidence="2" type="ORF">A5869_001370</name>
</gene>
<accession>A0A200HY65</accession>
<reference evidence="1 3" key="1">
    <citation type="submission" date="2017-05" db="EMBL/GenBank/DDBJ databases">
        <title>The Genome Sequence of Enterococcus faecium 2D5_DIV0622.</title>
        <authorList>
            <consortium name="The Broad Institute Genomics Platform"/>
            <consortium name="The Broad Institute Genomic Center for Infectious Diseases"/>
            <person name="Earl A."/>
            <person name="Manson A."/>
            <person name="Schwartman J."/>
            <person name="Gilmore M."/>
            <person name="Abouelleil A."/>
            <person name="Cao P."/>
            <person name="Chapman S."/>
            <person name="Cusick C."/>
            <person name="Shea T."/>
            <person name="Young S."/>
            <person name="Neafsey D."/>
            <person name="Nusbaum C."/>
            <person name="Birren B."/>
        </authorList>
    </citation>
    <scope>NUCLEOTIDE SEQUENCE [LARGE SCALE GENOMIC DNA]</scope>
    <source>
        <strain evidence="1 3">2D5_DIV0622</strain>
    </source>
</reference>
<dbReference type="EMBL" id="NIBL01000002">
    <property type="protein sequence ID" value="OUZ17898.1"/>
    <property type="molecule type" value="Genomic_DNA"/>
</dbReference>
<comment type="caution">
    <text evidence="1">The sequence shown here is derived from an EMBL/GenBank/DDBJ whole genome shotgun (WGS) entry which is preliminary data.</text>
</comment>
<dbReference type="Proteomes" id="UP000196503">
    <property type="component" value="Unassembled WGS sequence"/>
</dbReference>
<dbReference type="RefSeq" id="WP_143349945.1">
    <property type="nucleotide sequence ID" value="NZ_NIBL01000002.1"/>
</dbReference>
<organism evidence="1 3">
    <name type="scientific">Enterococcus cecorum</name>
    <dbReference type="NCBI Taxonomy" id="44008"/>
    <lineage>
        <taxon>Bacteria</taxon>
        <taxon>Bacillati</taxon>
        <taxon>Bacillota</taxon>
        <taxon>Bacilli</taxon>
        <taxon>Lactobacillales</taxon>
        <taxon>Enterococcaceae</taxon>
        <taxon>Enterococcus</taxon>
    </lineage>
</organism>